<dbReference type="AlphaFoldDB" id="A0A017SFJ9"/>
<dbReference type="HOGENOM" id="CLU_009600_14_4_1"/>
<reference evidence="4" key="1">
    <citation type="journal article" date="2014" name="Nat. Commun.">
        <title>Genomic adaptations of the halophilic Dead Sea filamentous fungus Eurotium rubrum.</title>
        <authorList>
            <person name="Kis-Papo T."/>
            <person name="Weig A.R."/>
            <person name="Riley R."/>
            <person name="Persoh D."/>
            <person name="Salamov A."/>
            <person name="Sun H."/>
            <person name="Lipzen A."/>
            <person name="Wasser S.P."/>
            <person name="Rambold G."/>
            <person name="Grigoriev I.V."/>
            <person name="Nevo E."/>
        </authorList>
    </citation>
    <scope>NUCLEOTIDE SEQUENCE [LARGE SCALE GENOMIC DNA]</scope>
    <source>
        <strain evidence="4">CBS 135680</strain>
    </source>
</reference>
<dbReference type="SUPFAM" id="SSF75304">
    <property type="entry name" value="Amidase signature (AS) enzymes"/>
    <property type="match status" value="1"/>
</dbReference>
<dbReference type="InterPro" id="IPR036928">
    <property type="entry name" value="AS_sf"/>
</dbReference>
<keyword evidence="4" id="KW-1185">Reference proteome</keyword>
<gene>
    <name evidence="3" type="ORF">EURHEDRAFT_478036</name>
</gene>
<feature type="domain" description="Amidase" evidence="2">
    <location>
        <begin position="60"/>
        <end position="516"/>
    </location>
</feature>
<dbReference type="InterPro" id="IPR023631">
    <property type="entry name" value="Amidase_dom"/>
</dbReference>
<feature type="signal peptide" evidence="1">
    <location>
        <begin position="1"/>
        <end position="22"/>
    </location>
</feature>
<protein>
    <submittedName>
        <fullName evidence="3">Amidase signature enzyme</fullName>
    </submittedName>
</protein>
<dbReference type="STRING" id="1388766.A0A017SFJ9"/>
<dbReference type="Proteomes" id="UP000019804">
    <property type="component" value="Unassembled WGS sequence"/>
</dbReference>
<dbReference type="GeneID" id="63700571"/>
<accession>A0A017SFJ9</accession>
<dbReference type="Pfam" id="PF01425">
    <property type="entry name" value="Amidase"/>
    <property type="match status" value="1"/>
</dbReference>
<evidence type="ECO:0000313" key="4">
    <source>
        <dbReference type="Proteomes" id="UP000019804"/>
    </source>
</evidence>
<evidence type="ECO:0000259" key="2">
    <source>
        <dbReference type="Pfam" id="PF01425"/>
    </source>
</evidence>
<evidence type="ECO:0000313" key="3">
    <source>
        <dbReference type="EMBL" id="EYE95732.1"/>
    </source>
</evidence>
<dbReference type="PANTHER" id="PTHR42678">
    <property type="entry name" value="AMIDASE"/>
    <property type="match status" value="1"/>
</dbReference>
<evidence type="ECO:0000256" key="1">
    <source>
        <dbReference type="SAM" id="SignalP"/>
    </source>
</evidence>
<dbReference type="PANTHER" id="PTHR42678:SF34">
    <property type="entry name" value="OS04G0183300 PROTEIN"/>
    <property type="match status" value="1"/>
</dbReference>
<dbReference type="RefSeq" id="XP_040639420.1">
    <property type="nucleotide sequence ID" value="XM_040785447.1"/>
</dbReference>
<name>A0A017SFJ9_ASPRC</name>
<sequence length="547" mass="58827">MVFGRHFSSLIALLYTSAGVLGHPACEKAPAGDCTYPSLINATSEQLQDGLNKGCFTSADLVKAYVERIHEVNSTLHMVLEINPDAIQIAQSLDKERKNGNTRGPLHGLPILVKDLIGTNDKMETAAGSHALVGAKVPEDSTVVAKLRESGAIILGKTSLSEWANFRSSDSSDGWNARGGQTYAAYIQNQTPSGSSSGSAVSADLGLALATLGTETYGSILWPSEKSNIVGIKPTTGLTSRHMAIPISERQDTIGPMARTVKDAAMVLQAIVGQDPKDNYTLASPFATGFPDYVAACKSSGLQGRRIGIPRNVVSHYGGKDNPVVSAFEATISEIEAAGATIVEDANFTAYEESIYSQMHSKMTALDFISNIADYLSGLKTNPNNIYSLNDIRHFTQHEPLEDYPDRDTFLWDLTLSVGLNNTSPEYWPMYQEVLRVGGDGGILGALTRQNLDAVILPTAVAPEIPAMVGSPVITVPLGVLPEGTPELKDRGVVYSAPGIPFGISFLGAKWSEEQLIGMAYAFEQRTLKRDQLRRIIEPNTELRDVL</sequence>
<dbReference type="Gene3D" id="3.90.1300.10">
    <property type="entry name" value="Amidase signature (AS) domain"/>
    <property type="match status" value="1"/>
</dbReference>
<dbReference type="OrthoDB" id="566138at2759"/>
<dbReference type="EMBL" id="KK088421">
    <property type="protein sequence ID" value="EYE95732.1"/>
    <property type="molecule type" value="Genomic_DNA"/>
</dbReference>
<keyword evidence="1" id="KW-0732">Signal</keyword>
<feature type="chain" id="PRO_5001495617" evidence="1">
    <location>
        <begin position="23"/>
        <end position="547"/>
    </location>
</feature>
<organism evidence="3 4">
    <name type="scientific">Aspergillus ruber (strain CBS 135680)</name>
    <dbReference type="NCBI Taxonomy" id="1388766"/>
    <lineage>
        <taxon>Eukaryota</taxon>
        <taxon>Fungi</taxon>
        <taxon>Dikarya</taxon>
        <taxon>Ascomycota</taxon>
        <taxon>Pezizomycotina</taxon>
        <taxon>Eurotiomycetes</taxon>
        <taxon>Eurotiomycetidae</taxon>
        <taxon>Eurotiales</taxon>
        <taxon>Aspergillaceae</taxon>
        <taxon>Aspergillus</taxon>
        <taxon>Aspergillus subgen. Aspergillus</taxon>
    </lineage>
</organism>
<proteinExistence type="predicted"/>